<keyword evidence="13" id="KW-0675">Receptor</keyword>
<protein>
    <submittedName>
        <fullName evidence="13">TonB-dependent receptor</fullName>
    </submittedName>
</protein>
<comment type="similarity">
    <text evidence="8 9">Belongs to the TonB-dependent receptor family.</text>
</comment>
<dbReference type="Pfam" id="PF00593">
    <property type="entry name" value="TonB_dep_Rec_b-barrel"/>
    <property type="match status" value="1"/>
</dbReference>
<evidence type="ECO:0000256" key="8">
    <source>
        <dbReference type="PROSITE-ProRule" id="PRU01360"/>
    </source>
</evidence>
<dbReference type="Proteomes" id="UP000885779">
    <property type="component" value="Unassembled WGS sequence"/>
</dbReference>
<evidence type="ECO:0000256" key="7">
    <source>
        <dbReference type="ARBA" id="ARBA00023237"/>
    </source>
</evidence>
<keyword evidence="7 8" id="KW-0998">Cell outer membrane</keyword>
<name>A0A7V4UBS8_CALAY</name>
<keyword evidence="6 8" id="KW-0472">Membrane</keyword>
<dbReference type="NCBIfam" id="TIGR01782">
    <property type="entry name" value="TonB-Xanth-Caul"/>
    <property type="match status" value="1"/>
</dbReference>
<comment type="caution">
    <text evidence="13">The sequence shown here is derived from an EMBL/GenBank/DDBJ whole genome shotgun (WGS) entry which is preliminary data.</text>
</comment>
<dbReference type="Pfam" id="PF07715">
    <property type="entry name" value="Plug"/>
    <property type="match status" value="1"/>
</dbReference>
<proteinExistence type="inferred from homology"/>
<dbReference type="SUPFAM" id="SSF56935">
    <property type="entry name" value="Porins"/>
    <property type="match status" value="1"/>
</dbReference>
<dbReference type="PANTHER" id="PTHR40980:SF4">
    <property type="entry name" value="TONB-DEPENDENT RECEPTOR-LIKE BETA-BARREL DOMAIN-CONTAINING PROTEIN"/>
    <property type="match status" value="1"/>
</dbReference>
<dbReference type="EMBL" id="DRQG01000009">
    <property type="protein sequence ID" value="HGY54202.1"/>
    <property type="molecule type" value="Genomic_DNA"/>
</dbReference>
<dbReference type="PROSITE" id="PS52016">
    <property type="entry name" value="TONB_DEPENDENT_REC_3"/>
    <property type="match status" value="1"/>
</dbReference>
<dbReference type="SUPFAM" id="SSF49464">
    <property type="entry name" value="Carboxypeptidase regulatory domain-like"/>
    <property type="match status" value="1"/>
</dbReference>
<dbReference type="InterPro" id="IPR000531">
    <property type="entry name" value="Beta-barrel_TonB"/>
</dbReference>
<feature type="domain" description="TonB-dependent receptor-like beta-barrel" evidence="11">
    <location>
        <begin position="452"/>
        <end position="946"/>
    </location>
</feature>
<dbReference type="AlphaFoldDB" id="A0A7V4UBS8"/>
<evidence type="ECO:0000256" key="1">
    <source>
        <dbReference type="ARBA" id="ARBA00004571"/>
    </source>
</evidence>
<dbReference type="InterPro" id="IPR010104">
    <property type="entry name" value="TonB_rcpt_bac"/>
</dbReference>
<feature type="domain" description="TonB-dependent receptor plug" evidence="12">
    <location>
        <begin position="141"/>
        <end position="243"/>
    </location>
</feature>
<comment type="subcellular location">
    <subcellularLocation>
        <location evidence="1 8">Cell outer membrane</location>
        <topology evidence="1 8">Multi-pass membrane protein</topology>
    </subcellularLocation>
</comment>
<organism evidence="13">
    <name type="scientific">Caldithrix abyssi</name>
    <dbReference type="NCBI Taxonomy" id="187145"/>
    <lineage>
        <taxon>Bacteria</taxon>
        <taxon>Pseudomonadati</taxon>
        <taxon>Calditrichota</taxon>
        <taxon>Calditrichia</taxon>
        <taxon>Calditrichales</taxon>
        <taxon>Calditrichaceae</taxon>
        <taxon>Caldithrix</taxon>
    </lineage>
</organism>
<evidence type="ECO:0000259" key="11">
    <source>
        <dbReference type="Pfam" id="PF00593"/>
    </source>
</evidence>
<evidence type="ECO:0000256" key="3">
    <source>
        <dbReference type="ARBA" id="ARBA00022452"/>
    </source>
</evidence>
<keyword evidence="5 9" id="KW-0798">TonB box</keyword>
<keyword evidence="4 8" id="KW-0812">Transmembrane</keyword>
<dbReference type="Gene3D" id="2.60.40.1120">
    <property type="entry name" value="Carboxypeptidase-like, regulatory domain"/>
    <property type="match status" value="1"/>
</dbReference>
<evidence type="ECO:0000256" key="9">
    <source>
        <dbReference type="RuleBase" id="RU003357"/>
    </source>
</evidence>
<evidence type="ECO:0000259" key="12">
    <source>
        <dbReference type="Pfam" id="PF07715"/>
    </source>
</evidence>
<dbReference type="PANTHER" id="PTHR40980">
    <property type="entry name" value="PLUG DOMAIN-CONTAINING PROTEIN"/>
    <property type="match status" value="1"/>
</dbReference>
<feature type="chain" id="PRO_5030908099" evidence="10">
    <location>
        <begin position="32"/>
        <end position="980"/>
    </location>
</feature>
<evidence type="ECO:0000256" key="5">
    <source>
        <dbReference type="ARBA" id="ARBA00023077"/>
    </source>
</evidence>
<dbReference type="Pfam" id="PF13715">
    <property type="entry name" value="CarbopepD_reg_2"/>
    <property type="match status" value="1"/>
</dbReference>
<feature type="signal peptide" evidence="10">
    <location>
        <begin position="1"/>
        <end position="31"/>
    </location>
</feature>
<reference evidence="13" key="1">
    <citation type="journal article" date="2020" name="mSystems">
        <title>Genome- and Community-Level Interaction Insights into Carbon Utilization and Element Cycling Functions of Hydrothermarchaeota in Hydrothermal Sediment.</title>
        <authorList>
            <person name="Zhou Z."/>
            <person name="Liu Y."/>
            <person name="Xu W."/>
            <person name="Pan J."/>
            <person name="Luo Z.H."/>
            <person name="Li M."/>
        </authorList>
    </citation>
    <scope>NUCLEOTIDE SEQUENCE [LARGE SCALE GENOMIC DNA]</scope>
    <source>
        <strain evidence="13">HyVt-577</strain>
    </source>
</reference>
<sequence>MPYSQRKNNLIIRIFSIGFIFLLMLPPAVNAAEKAVIKGFVVDAQSGEALPGANVFIPDTYIGATTDMDGFFTLPDLEPGSYTLRITYIGYKQKDLKVEVSAGKPLTKTIKLYPEALEGEEIIVTAQARGQKAAINQQLAAQSIVNVVSSEQIQELPDANAAESIRRLPGVSIVRYGGEGNKVVIRGLAPKYNVITIDGVRMSSSNPNDRSTDLSMISSTMLEGIEISKSITADQDADVLGGTVNFKMREARGGEKGIGIRVLAQGGYTGLANAPNKYSNYKIVPSVEGRFFDNRLGVFFEANIERRNLTSNSFGANYDNRSNDLENYVTRSIDLHFVPRDRQRINGAFALDYKLPNGKISLSNFLSSSKTKLDDRNEVMDIEGNSHIYSLNHSDSKLSLIHNTLRYEGDLPVFHTELSLSHSYSETDNPDDWEVRFYQVPANISQFLNKANVDPRNVAREVYTDAASTNLYTVSTFSNFAKERSLTAALDLDFPLVFSKQVDAVVKFGGKYRRTSRAYTSEVFGTNATFISPSAQGASRMIIDYFNINTNDPTKIPLSFFVDGNYPYGDILNGEFTMHNPINYDLAEELVRFCQANVDEFAQVSGQEAFARNNYLSTTNNYNGDETISAGYVMATVNVGDQMKIIPGVRYQQITTGYFGVRGQQSPLSYQQYYHPDDTTSVQTHAYWLPSVNVLYKPFSWFDVRLSYSNTISYPDYIAIIPRIDVTTSGNIAWNNYKLKPSKSANYDLYFTFSGNTVGLLTLGGFMKKINDLIYPWRFSKPGYEAKPYYLPSRDPSPRLTYNISTYINNPFTTNVYGLEFSWQTHFWYLPNPFKGLVLDVNYTRVFSEARYPYVLAGANSLSNIDTSFTDRLVHQPNHIFNMTLGYDYKDFSVRVSWLFQDDVFTGVSQWPQLRSNTAAYNRWDIALKQKLPWYGFQLYANISNVNNARDESVLQKYPDIPKSLEQYGMIAEVGLRWQL</sequence>
<evidence type="ECO:0000256" key="10">
    <source>
        <dbReference type="SAM" id="SignalP"/>
    </source>
</evidence>
<dbReference type="InterPro" id="IPR037066">
    <property type="entry name" value="Plug_dom_sf"/>
</dbReference>
<dbReference type="Gene3D" id="2.170.130.10">
    <property type="entry name" value="TonB-dependent receptor, plug domain"/>
    <property type="match status" value="1"/>
</dbReference>
<gene>
    <name evidence="13" type="ORF">ENK44_00740</name>
</gene>
<keyword evidence="3 8" id="KW-1134">Transmembrane beta strand</keyword>
<evidence type="ECO:0000256" key="4">
    <source>
        <dbReference type="ARBA" id="ARBA00022692"/>
    </source>
</evidence>
<dbReference type="InterPro" id="IPR036942">
    <property type="entry name" value="Beta-barrel_TonB_sf"/>
</dbReference>
<dbReference type="InterPro" id="IPR012910">
    <property type="entry name" value="Plug_dom"/>
</dbReference>
<evidence type="ECO:0000313" key="13">
    <source>
        <dbReference type="EMBL" id="HGY54202.1"/>
    </source>
</evidence>
<evidence type="ECO:0000256" key="6">
    <source>
        <dbReference type="ARBA" id="ARBA00023136"/>
    </source>
</evidence>
<evidence type="ECO:0000256" key="2">
    <source>
        <dbReference type="ARBA" id="ARBA00022448"/>
    </source>
</evidence>
<keyword evidence="10" id="KW-0732">Signal</keyword>
<accession>A0A7V4UBS8</accession>
<dbReference type="InterPro" id="IPR039426">
    <property type="entry name" value="TonB-dep_rcpt-like"/>
</dbReference>
<dbReference type="Gene3D" id="2.40.170.20">
    <property type="entry name" value="TonB-dependent receptor, beta-barrel domain"/>
    <property type="match status" value="1"/>
</dbReference>
<dbReference type="GO" id="GO:0009279">
    <property type="term" value="C:cell outer membrane"/>
    <property type="evidence" value="ECO:0007669"/>
    <property type="project" value="UniProtKB-SubCell"/>
</dbReference>
<dbReference type="InterPro" id="IPR008969">
    <property type="entry name" value="CarboxyPept-like_regulatory"/>
</dbReference>
<keyword evidence="2 8" id="KW-0813">Transport</keyword>